<dbReference type="GO" id="GO:0034501">
    <property type="term" value="P:protein localization to kinetochore"/>
    <property type="evidence" value="ECO:0007669"/>
    <property type="project" value="UniProtKB-UniRule"/>
</dbReference>
<dbReference type="AlphaFoldDB" id="A0A0D8XER0"/>
<dbReference type="Gene3D" id="1.20.58.730">
    <property type="match status" value="1"/>
</dbReference>
<evidence type="ECO:0000313" key="11">
    <source>
        <dbReference type="Proteomes" id="UP000053766"/>
    </source>
</evidence>
<evidence type="ECO:0000256" key="2">
    <source>
        <dbReference type="ARBA" id="ARBA00009062"/>
    </source>
</evidence>
<keyword evidence="7 9" id="KW-0131">Cell cycle</keyword>
<evidence type="ECO:0000256" key="1">
    <source>
        <dbReference type="ARBA" id="ARBA00004629"/>
    </source>
</evidence>
<evidence type="ECO:0000256" key="5">
    <source>
        <dbReference type="ARBA" id="ARBA00022776"/>
    </source>
</evidence>
<comment type="similarity">
    <text evidence="2 9">Belongs to the ZWILCH family.</text>
</comment>
<dbReference type="EMBL" id="KN716595">
    <property type="protein sequence ID" value="KJH43083.1"/>
    <property type="molecule type" value="Genomic_DNA"/>
</dbReference>
<dbReference type="GO" id="GO:0051301">
    <property type="term" value="P:cell division"/>
    <property type="evidence" value="ECO:0007669"/>
    <property type="project" value="UniProtKB-UniRule"/>
</dbReference>
<keyword evidence="4 9" id="KW-0132">Cell division</keyword>
<comment type="subunit">
    <text evidence="9">Component of the RZZ complex.</text>
</comment>
<organism evidence="10 11">
    <name type="scientific">Dictyocaulus viviparus</name>
    <name type="common">Bovine lungworm</name>
    <dbReference type="NCBI Taxonomy" id="29172"/>
    <lineage>
        <taxon>Eukaryota</taxon>
        <taxon>Metazoa</taxon>
        <taxon>Ecdysozoa</taxon>
        <taxon>Nematoda</taxon>
        <taxon>Chromadorea</taxon>
        <taxon>Rhabditida</taxon>
        <taxon>Rhabditina</taxon>
        <taxon>Rhabditomorpha</taxon>
        <taxon>Strongyloidea</taxon>
        <taxon>Metastrongylidae</taxon>
        <taxon>Dictyocaulus</taxon>
    </lineage>
</organism>
<protein>
    <recommendedName>
        <fullName evidence="9">Protein zwilch</fullName>
    </recommendedName>
</protein>
<dbReference type="OrthoDB" id="5556307at2759"/>
<keyword evidence="3 9" id="KW-0158">Chromosome</keyword>
<dbReference type="Pfam" id="PF09817">
    <property type="entry name" value="Zwilch"/>
    <property type="match status" value="1"/>
</dbReference>
<comment type="subcellular location">
    <subcellularLocation>
        <location evidence="1 9">Chromosome</location>
        <location evidence="1 9">Centromere</location>
        <location evidence="1 9">Kinetochore</location>
    </subcellularLocation>
</comment>
<keyword evidence="11" id="KW-1185">Reference proteome</keyword>
<dbReference type="PANTHER" id="PTHR15995:SF1">
    <property type="entry name" value="PROTEIN ZWILCH HOMOLOG"/>
    <property type="match status" value="1"/>
</dbReference>
<gene>
    <name evidence="10" type="ORF">DICVIV_10926</name>
</gene>
<dbReference type="GO" id="GO:0007094">
    <property type="term" value="P:mitotic spindle assembly checkpoint signaling"/>
    <property type="evidence" value="ECO:0007669"/>
    <property type="project" value="UniProtKB-UniRule"/>
</dbReference>
<evidence type="ECO:0000256" key="6">
    <source>
        <dbReference type="ARBA" id="ARBA00022838"/>
    </source>
</evidence>
<evidence type="ECO:0000256" key="4">
    <source>
        <dbReference type="ARBA" id="ARBA00022618"/>
    </source>
</evidence>
<evidence type="ECO:0000256" key="9">
    <source>
        <dbReference type="RuleBase" id="RU369076"/>
    </source>
</evidence>
<evidence type="ECO:0000256" key="3">
    <source>
        <dbReference type="ARBA" id="ARBA00022454"/>
    </source>
</evidence>
<reference evidence="11" key="2">
    <citation type="journal article" date="2016" name="Sci. Rep.">
        <title>Dictyocaulus viviparus genome, variome and transcriptome elucidate lungworm biology and support future intervention.</title>
        <authorList>
            <person name="McNulty S.N."/>
            <person name="Strube C."/>
            <person name="Rosa B.A."/>
            <person name="Martin J.C."/>
            <person name="Tyagi R."/>
            <person name="Choi Y.J."/>
            <person name="Wang Q."/>
            <person name="Hallsworth Pepin K."/>
            <person name="Zhang X."/>
            <person name="Ozersky P."/>
            <person name="Wilson R.K."/>
            <person name="Sternberg P.W."/>
            <person name="Gasser R.B."/>
            <person name="Mitreva M."/>
        </authorList>
    </citation>
    <scope>NUCLEOTIDE SEQUENCE [LARGE SCALE GENOMIC DNA]</scope>
    <source>
        <strain evidence="11">HannoverDv2000</strain>
    </source>
</reference>
<dbReference type="PANTHER" id="PTHR15995">
    <property type="entry name" value="PROTEIN ZWILCH HOMOLOG"/>
    <property type="match status" value="1"/>
</dbReference>
<dbReference type="GO" id="GO:1990423">
    <property type="term" value="C:RZZ complex"/>
    <property type="evidence" value="ECO:0007669"/>
    <property type="project" value="UniProtKB-UniRule"/>
</dbReference>
<dbReference type="STRING" id="29172.A0A0D8XER0"/>
<proteinExistence type="inferred from homology"/>
<keyword evidence="5 9" id="KW-0498">Mitosis</keyword>
<dbReference type="Gene3D" id="1.10.287.1880">
    <property type="match status" value="1"/>
</dbReference>
<dbReference type="InterPro" id="IPR018630">
    <property type="entry name" value="Zwilch"/>
</dbReference>
<dbReference type="Proteomes" id="UP000053766">
    <property type="component" value="Unassembled WGS sequence"/>
</dbReference>
<evidence type="ECO:0000256" key="7">
    <source>
        <dbReference type="ARBA" id="ARBA00023306"/>
    </source>
</evidence>
<accession>A0A0D8XER0</accession>
<keyword evidence="8 9" id="KW-0137">Centromere</keyword>
<reference evidence="10 11" key="1">
    <citation type="submission" date="2013-11" db="EMBL/GenBank/DDBJ databases">
        <title>Draft genome of the bovine lungworm Dictyocaulus viviparus.</title>
        <authorList>
            <person name="Mitreva M."/>
        </authorList>
    </citation>
    <scope>NUCLEOTIDE SEQUENCE [LARGE SCALE GENOMIC DNA]</scope>
    <source>
        <strain evidence="10 11">HannoverDv2000</strain>
    </source>
</reference>
<comment type="function">
    <text evidence="9">Essential component of the mitotic checkpoint, which prevents cells from prematurely exiting mitosis. Required for the assembly of the dynein-dynactin and MAD1-MAD2 complexes onto kinetochores. Its function related to the spindle assembly machinery is proposed to depend on its association in the mitotic RZZ complex.</text>
</comment>
<evidence type="ECO:0000313" key="10">
    <source>
        <dbReference type="EMBL" id="KJH43083.1"/>
    </source>
</evidence>
<evidence type="ECO:0000256" key="8">
    <source>
        <dbReference type="ARBA" id="ARBA00023328"/>
    </source>
</evidence>
<name>A0A0D8XER0_DICVI</name>
<keyword evidence="6 9" id="KW-0995">Kinetochore</keyword>
<sequence>MATTCEQAIIENENAIEKLNSGLLLNKFRVRVCCIADVPVLKDNGFLHSIKVVVIDLPSVLQKDDNIRNETYERLHDATDCVTDGADGPLLFDFLSLSKLEQRCATPDENLCRPITLCHCYFECNPLDTADAFGLRNRLMRQSLFVTLDRNLQDLPICIVANATDQLGTTFVGFHFSNSRIITFHTRCLGRFGDRCKDTLRILHQRFIKGLESRSKAVALYKILGEDTPLYGESKFLSNMSLTFKWDENSENYLCAPSPSASAVFHFSPGWKDKRVALFESTTELEYLLHLACVLDSGCTMIWPSAENDTSDQLLVEVGQLISQYRIQNPDTEHVDFTELLWDILKKCGNFNSLVAALNLVFDALKQCRINAILHEDNRSTIARLIHDAQSRNLMLPRLEALTPIQILLEIGVERFRRDMVQAYITAGFMTNDIDLDLKPQSYSGPEDRARALLPYHLALQTMLEIKRYLALPSHILTTMTRSVITKYCSSPLSDITKIFYETAVPLIHVQQDLLHKLPDLWSNETTYFNGSSVVAHTSVHFTRKSQLTFIDNLINHETEFNLKMHVSETELINEFEYQYYGFSPSGFTDSVYNISVQSWEEAVKEALCANSSFEKLSNNRNFLAEVTGMIFNENAVKRAFRMFTERVLKYILRIPRHVTLPEHEDTHKLLLSDDPHFKGVDELTRQSDQLFELIIQYRFILKGINEQLQEANAVIDVLTTLITQLERLSSDVQEDSMVDSNSDTFTR</sequence>